<dbReference type="Pfam" id="PF04285">
    <property type="entry name" value="DUF444"/>
    <property type="match status" value="2"/>
</dbReference>
<dbReference type="Proteomes" id="UP001379533">
    <property type="component" value="Chromosome"/>
</dbReference>
<feature type="compositionally biased region" description="Basic and acidic residues" evidence="1">
    <location>
        <begin position="85"/>
        <end position="95"/>
    </location>
</feature>
<keyword evidence="3" id="KW-1185">Reference proteome</keyword>
<evidence type="ECO:0000313" key="3">
    <source>
        <dbReference type="Proteomes" id="UP001379533"/>
    </source>
</evidence>
<dbReference type="PANTHER" id="PTHR30510">
    <property type="entry name" value="UPF0229 PROTEIN YEAH"/>
    <property type="match status" value="1"/>
</dbReference>
<evidence type="ECO:0000256" key="1">
    <source>
        <dbReference type="SAM" id="MobiDB-lite"/>
    </source>
</evidence>
<dbReference type="EMBL" id="CP089982">
    <property type="protein sequence ID" value="WXA98118.1"/>
    <property type="molecule type" value="Genomic_DNA"/>
</dbReference>
<dbReference type="NCBIfam" id="NF003711">
    <property type="entry name" value="PRK05325.2-3"/>
    <property type="match status" value="1"/>
</dbReference>
<dbReference type="InterPro" id="IPR006698">
    <property type="entry name" value="UPF0229"/>
</dbReference>
<dbReference type="RefSeq" id="WP_394848730.1">
    <property type="nucleotide sequence ID" value="NZ_CP089982.1"/>
</dbReference>
<dbReference type="PANTHER" id="PTHR30510:SF2">
    <property type="entry name" value="UPF0229 PROTEIN YEAH"/>
    <property type="match status" value="1"/>
</dbReference>
<evidence type="ECO:0000313" key="2">
    <source>
        <dbReference type="EMBL" id="WXA98118.1"/>
    </source>
</evidence>
<gene>
    <name evidence="2" type="ORF">LZC95_14900</name>
</gene>
<reference evidence="2 3" key="1">
    <citation type="submission" date="2021-12" db="EMBL/GenBank/DDBJ databases">
        <title>Discovery of the Pendulisporaceae a myxobacterial family with distinct sporulation behavior and unique specialized metabolism.</title>
        <authorList>
            <person name="Garcia R."/>
            <person name="Popoff A."/>
            <person name="Bader C.D."/>
            <person name="Loehr J."/>
            <person name="Walesch S."/>
            <person name="Walt C."/>
            <person name="Boldt J."/>
            <person name="Bunk B."/>
            <person name="Haeckl F.J.F.P.J."/>
            <person name="Gunesch A.P."/>
            <person name="Birkelbach J."/>
            <person name="Nuebel U."/>
            <person name="Pietschmann T."/>
            <person name="Bach T."/>
            <person name="Mueller R."/>
        </authorList>
    </citation>
    <scope>NUCLEOTIDE SEQUENCE [LARGE SCALE GENOMIC DNA]</scope>
    <source>
        <strain evidence="2 3">MSr12523</strain>
    </source>
</reference>
<organism evidence="2 3">
    <name type="scientific">Pendulispora brunnea</name>
    <dbReference type="NCBI Taxonomy" id="2905690"/>
    <lineage>
        <taxon>Bacteria</taxon>
        <taxon>Pseudomonadati</taxon>
        <taxon>Myxococcota</taxon>
        <taxon>Myxococcia</taxon>
        <taxon>Myxococcales</taxon>
        <taxon>Sorangiineae</taxon>
        <taxon>Pendulisporaceae</taxon>
        <taxon>Pendulispora</taxon>
    </lineage>
</organism>
<protein>
    <submittedName>
        <fullName evidence="2">DUF444 family protein</fullName>
    </submittedName>
</protein>
<feature type="region of interest" description="Disordered" evidence="1">
    <location>
        <begin position="58"/>
        <end position="95"/>
    </location>
</feature>
<proteinExistence type="predicted"/>
<name>A0ABZ2KHG5_9BACT</name>
<feature type="compositionally biased region" description="Gly residues" evidence="1">
    <location>
        <begin position="62"/>
        <end position="78"/>
    </location>
</feature>
<sequence>MSLKIDQDHSRFRNIVRGRIRQNLRKYISQGELIGRKGKDLVSIPIPQIEIPRFRYSDRQQGGAGQGDGNPGDPVGGDQGDEQGEGGRKAGEGAGEHVLEVDVTLDELAAILGEELELPDIRDKGKSKIINEKERYTGIRRVGPESLRHFRRTYREALKRQISMGAYSPERPIVVPIPDDKRFRSWKTEAEPVANAVIIYMMDVSGSMGDEQKEIVRIESFWIDTWLQRQYKGLESRYIIHDAVAREVDRETFFHTRESGGTMISSAYKLCAQLIDDHYPPEEWNIYPFHFSDGDNWSMDDTLHCVELLKQKVLPRVNMFAYGQVESPYGSGQFIKDLRDHFSKDERVITSEIRDKDAIVGSIKEFLGKGA</sequence>
<accession>A0ABZ2KHG5</accession>